<organism evidence="6 7">
    <name type="scientific">Rothia terrae</name>
    <dbReference type="NCBI Taxonomy" id="396015"/>
    <lineage>
        <taxon>Bacteria</taxon>
        <taxon>Bacillati</taxon>
        <taxon>Actinomycetota</taxon>
        <taxon>Actinomycetes</taxon>
        <taxon>Micrococcales</taxon>
        <taxon>Micrococcaceae</taxon>
        <taxon>Rothia</taxon>
    </lineage>
</organism>
<dbReference type="RefSeq" id="WP_190725034.1">
    <property type="nucleotide sequence ID" value="NZ_CP061539.1"/>
</dbReference>
<dbReference type="EMBL" id="CP061539">
    <property type="protein sequence ID" value="QNV38351.1"/>
    <property type="molecule type" value="Genomic_DNA"/>
</dbReference>
<keyword evidence="2 5" id="KW-0547">Nucleotide-binding</keyword>
<dbReference type="PANTHER" id="PTHR36510">
    <property type="entry name" value="GLUTAMATE--CYSTEINE LIGASE 2-RELATED"/>
    <property type="match status" value="1"/>
</dbReference>
<evidence type="ECO:0000313" key="7">
    <source>
        <dbReference type="Proteomes" id="UP000516404"/>
    </source>
</evidence>
<dbReference type="InterPro" id="IPR014746">
    <property type="entry name" value="Gln_synth/guanido_kin_cat_dom"/>
</dbReference>
<dbReference type="PANTHER" id="PTHR36510:SF1">
    <property type="entry name" value="GLUTAMATE--CYSTEINE LIGASE 2-RELATED"/>
    <property type="match status" value="1"/>
</dbReference>
<reference evidence="6 7" key="1">
    <citation type="submission" date="2020-09" db="EMBL/GenBank/DDBJ databases">
        <title>Investigation of environmental microbes.</title>
        <authorList>
            <person name="Ou Y."/>
            <person name="Kang Q."/>
        </authorList>
    </citation>
    <scope>NUCLEOTIDE SEQUENCE [LARGE SCALE GENOMIC DNA]</scope>
    <source>
        <strain evidence="6 7">KJZ-14</strain>
    </source>
</reference>
<evidence type="ECO:0000256" key="1">
    <source>
        <dbReference type="ARBA" id="ARBA00022598"/>
    </source>
</evidence>
<dbReference type="Gene3D" id="3.30.590.20">
    <property type="match status" value="1"/>
</dbReference>
<comment type="catalytic activity">
    <reaction evidence="4 5">
        <text>L-cysteine + L-glutamate + ATP = gamma-L-glutamyl-L-cysteine + ADP + phosphate + H(+)</text>
        <dbReference type="Rhea" id="RHEA:13285"/>
        <dbReference type="ChEBI" id="CHEBI:15378"/>
        <dbReference type="ChEBI" id="CHEBI:29985"/>
        <dbReference type="ChEBI" id="CHEBI:30616"/>
        <dbReference type="ChEBI" id="CHEBI:35235"/>
        <dbReference type="ChEBI" id="CHEBI:43474"/>
        <dbReference type="ChEBI" id="CHEBI:58173"/>
        <dbReference type="ChEBI" id="CHEBI:456216"/>
        <dbReference type="EC" id="6.3.2.2"/>
    </reaction>
</comment>
<sequence length="378" mass="42163">MISFASSPQSTLGVEWELALVDLSTGELASRAQEVFAALEAQSPEILKENNGPHITGEFLDNTVELVTGVCKTPAEATAQLKEATDALNAVLEPLNLGFFSAGTHPFSQWREQPVADKERYQKVIDRTQYWGRQMIIYGVHVHVGVNARDKAFPVLNGLTNFYPHLLALSASSPYWEGTDTGFASHRSQMFQQLPTAGLPFNFETWEEYESYFNDIKTTGVIDEPGENRWDIRPVAHYGTVEMRVCDGLASLNDIAGISAFTQCLAEHFSRQVDAGKHIEPLKPWHVQENKWRAARYGTDAIVILDNQNTEQLVTEHTLETLNILEPIAADLGCSDDLAQIERIINDGPGYKRQRRIAEQNNGDFTAVVFDLVKQGRA</sequence>
<dbReference type="GeneID" id="96623294"/>
<protein>
    <recommendedName>
        <fullName evidence="5">Putative glutamate--cysteine ligase 2</fullName>
        <ecNumber evidence="5">6.3.2.2</ecNumber>
    </recommendedName>
    <alternativeName>
        <fullName evidence="5">Gamma-glutamylcysteine synthetase 2</fullName>
        <shortName evidence="5">GCS 2</shortName>
        <shortName evidence="5">Gamma-GCS 2</shortName>
    </alternativeName>
</protein>
<dbReference type="InterPro" id="IPR011793">
    <property type="entry name" value="YbdK"/>
</dbReference>
<name>A0A7H2BFA5_9MICC</name>
<dbReference type="InterPro" id="IPR006336">
    <property type="entry name" value="GCS2"/>
</dbReference>
<evidence type="ECO:0000313" key="6">
    <source>
        <dbReference type="EMBL" id="QNV38351.1"/>
    </source>
</evidence>
<dbReference type="GO" id="GO:0005524">
    <property type="term" value="F:ATP binding"/>
    <property type="evidence" value="ECO:0007669"/>
    <property type="project" value="UniProtKB-KW"/>
</dbReference>
<gene>
    <name evidence="6" type="ORF">IDM49_03515</name>
</gene>
<keyword evidence="1 5" id="KW-0436">Ligase</keyword>
<dbReference type="EC" id="6.3.2.2" evidence="5"/>
<keyword evidence="3 5" id="KW-0067">ATP-binding</keyword>
<evidence type="ECO:0000256" key="4">
    <source>
        <dbReference type="ARBA" id="ARBA00048819"/>
    </source>
</evidence>
<dbReference type="AlphaFoldDB" id="A0A7H2BFA5"/>
<evidence type="ECO:0000256" key="3">
    <source>
        <dbReference type="ARBA" id="ARBA00022840"/>
    </source>
</evidence>
<dbReference type="NCBIfam" id="TIGR02050">
    <property type="entry name" value="gshA_cyan_rel"/>
    <property type="match status" value="1"/>
</dbReference>
<proteinExistence type="inferred from homology"/>
<keyword evidence="7" id="KW-1185">Reference proteome</keyword>
<dbReference type="InterPro" id="IPR050141">
    <property type="entry name" value="GCL_type2/YbdK_subfam"/>
</dbReference>
<comment type="similarity">
    <text evidence="5">Belongs to the glutamate--cysteine ligase type 2 family. YbdK subfamily.</text>
</comment>
<dbReference type="NCBIfam" id="NF010044">
    <property type="entry name" value="PRK13517.1-4"/>
    <property type="match status" value="1"/>
</dbReference>
<evidence type="ECO:0000256" key="2">
    <source>
        <dbReference type="ARBA" id="ARBA00022741"/>
    </source>
</evidence>
<dbReference type="GO" id="GO:0004357">
    <property type="term" value="F:glutamate-cysteine ligase activity"/>
    <property type="evidence" value="ECO:0007669"/>
    <property type="project" value="UniProtKB-EC"/>
</dbReference>
<dbReference type="NCBIfam" id="NF010043">
    <property type="entry name" value="PRK13517.1-3"/>
    <property type="match status" value="1"/>
</dbReference>
<dbReference type="Proteomes" id="UP000516404">
    <property type="component" value="Chromosome"/>
</dbReference>
<dbReference type="SUPFAM" id="SSF55931">
    <property type="entry name" value="Glutamine synthetase/guanido kinase"/>
    <property type="match status" value="1"/>
</dbReference>
<dbReference type="KEGG" id="rter:IDM49_03515"/>
<evidence type="ECO:0000256" key="5">
    <source>
        <dbReference type="HAMAP-Rule" id="MF_01609"/>
    </source>
</evidence>
<dbReference type="HAMAP" id="MF_01609">
    <property type="entry name" value="Glu_cys_ligase_2"/>
    <property type="match status" value="1"/>
</dbReference>
<dbReference type="Pfam" id="PF04107">
    <property type="entry name" value="GCS2"/>
    <property type="match status" value="1"/>
</dbReference>
<comment type="function">
    <text evidence="5">ATP-dependent carboxylate-amine ligase which exhibits weak glutamate--cysteine ligase activity.</text>
</comment>
<dbReference type="NCBIfam" id="NF010042">
    <property type="entry name" value="PRK13517.1-2"/>
    <property type="match status" value="1"/>
</dbReference>
<accession>A0A7H2BFA5</accession>
<dbReference type="GO" id="GO:0042398">
    <property type="term" value="P:modified amino acid biosynthetic process"/>
    <property type="evidence" value="ECO:0007669"/>
    <property type="project" value="InterPro"/>
</dbReference>